<evidence type="ECO:0000313" key="4">
    <source>
        <dbReference type="EMBL" id="MCT2588329.1"/>
    </source>
</evidence>
<name>A0ABT2JKC7_9PSEU</name>
<dbReference type="RefSeq" id="WP_260196297.1">
    <property type="nucleotide sequence ID" value="NZ_JAFFZE010000039.1"/>
</dbReference>
<dbReference type="PANTHER" id="PTHR45527:SF14">
    <property type="entry name" value="PLIPASTATIN SYNTHASE SUBUNIT B"/>
    <property type="match status" value="1"/>
</dbReference>
<evidence type="ECO:0000313" key="5">
    <source>
        <dbReference type="Proteomes" id="UP001156441"/>
    </source>
</evidence>
<feature type="domain" description="AMP-dependent synthetase/ligase" evidence="2">
    <location>
        <begin position="1"/>
        <end position="200"/>
    </location>
</feature>
<accession>A0ABT2JKC7</accession>
<dbReference type="InterPro" id="IPR025110">
    <property type="entry name" value="AMP-bd_C"/>
</dbReference>
<dbReference type="InterPro" id="IPR045851">
    <property type="entry name" value="AMP-bd_C_sf"/>
</dbReference>
<evidence type="ECO:0000259" key="3">
    <source>
        <dbReference type="Pfam" id="PF13193"/>
    </source>
</evidence>
<protein>
    <submittedName>
        <fullName evidence="4">AMP-binding protein</fullName>
    </submittedName>
</protein>
<evidence type="ECO:0000259" key="2">
    <source>
        <dbReference type="Pfam" id="PF00501"/>
    </source>
</evidence>
<feature type="region of interest" description="Disordered" evidence="1">
    <location>
        <begin position="334"/>
        <end position="356"/>
    </location>
</feature>
<reference evidence="4 5" key="1">
    <citation type="submission" date="2021-02" db="EMBL/GenBank/DDBJ databases">
        <title>Actinophytocola xerophila sp. nov., isolated from soil of cotton cropping field.</title>
        <authorList>
            <person name="Huang R."/>
            <person name="Chen X."/>
            <person name="Ge X."/>
            <person name="Liu W."/>
        </authorList>
    </citation>
    <scope>NUCLEOTIDE SEQUENCE [LARGE SCALE GENOMIC DNA]</scope>
    <source>
        <strain evidence="4 5">S1-96</strain>
    </source>
</reference>
<keyword evidence="5" id="KW-1185">Reference proteome</keyword>
<dbReference type="EMBL" id="JAFFZE010000039">
    <property type="protein sequence ID" value="MCT2588329.1"/>
    <property type="molecule type" value="Genomic_DNA"/>
</dbReference>
<dbReference type="SUPFAM" id="SSF56801">
    <property type="entry name" value="Acetyl-CoA synthetase-like"/>
    <property type="match status" value="1"/>
</dbReference>
<dbReference type="Gene3D" id="3.30.300.30">
    <property type="match status" value="1"/>
</dbReference>
<proteinExistence type="predicted"/>
<dbReference type="PANTHER" id="PTHR45527">
    <property type="entry name" value="NONRIBOSOMAL PEPTIDE SYNTHETASE"/>
    <property type="match status" value="1"/>
</dbReference>
<dbReference type="Gene3D" id="2.30.38.10">
    <property type="entry name" value="Luciferase, Domain 3"/>
    <property type="match status" value="1"/>
</dbReference>
<dbReference type="Gene3D" id="3.40.50.980">
    <property type="match status" value="1"/>
</dbReference>
<feature type="compositionally biased region" description="Basic and acidic residues" evidence="1">
    <location>
        <begin position="335"/>
        <end position="344"/>
    </location>
</feature>
<feature type="non-terminal residue" evidence="4">
    <location>
        <position position="1"/>
    </location>
</feature>
<dbReference type="Pfam" id="PF13193">
    <property type="entry name" value="AMP-binding_C"/>
    <property type="match status" value="1"/>
</dbReference>
<dbReference type="InterPro" id="IPR000873">
    <property type="entry name" value="AMP-dep_synth/lig_dom"/>
</dbReference>
<evidence type="ECO:0000256" key="1">
    <source>
        <dbReference type="SAM" id="MobiDB-lite"/>
    </source>
</evidence>
<sequence length="356" mass="39328">IRHRNVLALIDAAQSRMDFGSTDVWSLFHSFSFDFSVWEMWGPLLTGARIVLVPQDARLDPQAFVTFLAHARVTMLNIVPSVFRHLVMSGEGPQDELAVRQVVFGGEAVDPVAVSTWLSTLPDRRRPAVANMYGITESTVHVTLRQMTDIDFSRSGAGTLIGTPLSHVRMRLVDQQLRPVQSGDVGEILLDGPGVSEGYLGRAELNRERFPVVATADGSDEHCFRTGDLASWDETTGSYVYRGRIDNQVQLHGHRIELGEVETALRACPGVFDAAVVLHTPPGRDASLLAHVVTTPPADDPEHTRRTIREIRRNLTSILPRHMIPQHIRLVADLPRTESGKTDRGALVPPSLPAER</sequence>
<comment type="caution">
    <text evidence="4">The sequence shown here is derived from an EMBL/GenBank/DDBJ whole genome shotgun (WGS) entry which is preliminary data.</text>
</comment>
<organism evidence="4 5">
    <name type="scientific">Actinophytocola gossypii</name>
    <dbReference type="NCBI Taxonomy" id="2812003"/>
    <lineage>
        <taxon>Bacteria</taxon>
        <taxon>Bacillati</taxon>
        <taxon>Actinomycetota</taxon>
        <taxon>Actinomycetes</taxon>
        <taxon>Pseudonocardiales</taxon>
        <taxon>Pseudonocardiaceae</taxon>
    </lineage>
</organism>
<feature type="domain" description="AMP-binding enzyme C-terminal" evidence="3">
    <location>
        <begin position="260"/>
        <end position="341"/>
    </location>
</feature>
<gene>
    <name evidence="4" type="ORF">JT362_34995</name>
</gene>
<dbReference type="Pfam" id="PF00501">
    <property type="entry name" value="AMP-binding"/>
    <property type="match status" value="1"/>
</dbReference>
<dbReference type="Proteomes" id="UP001156441">
    <property type="component" value="Unassembled WGS sequence"/>
</dbReference>